<reference evidence="4 5" key="1">
    <citation type="submission" date="2016-10" db="EMBL/GenBank/DDBJ databases">
        <authorList>
            <person name="de Groot N.N."/>
        </authorList>
    </citation>
    <scope>NUCLEOTIDE SEQUENCE [LARGE SCALE GENOMIC DNA]</scope>
    <source>
        <strain evidence="4 5">DSM 25383</strain>
    </source>
</reference>
<dbReference type="RefSeq" id="WP_010262735.1">
    <property type="nucleotide sequence ID" value="NZ_CAEG01000011.1"/>
</dbReference>
<feature type="signal peptide" evidence="1">
    <location>
        <begin position="1"/>
        <end position="30"/>
    </location>
</feature>
<dbReference type="PROSITE" id="PS51257">
    <property type="entry name" value="PROKAR_LIPOPROTEIN"/>
    <property type="match status" value="1"/>
</dbReference>
<keyword evidence="5" id="KW-1185">Reference proteome</keyword>
<proteinExistence type="predicted"/>
<protein>
    <submittedName>
        <fullName evidence="4">Putative binding domain-containing protein, N-terminal</fullName>
    </submittedName>
</protein>
<evidence type="ECO:0000259" key="3">
    <source>
        <dbReference type="Pfam" id="PF18942"/>
    </source>
</evidence>
<accession>A0A1H4CG17</accession>
<feature type="chain" id="PRO_5010183588" evidence="1">
    <location>
        <begin position="31"/>
        <end position="711"/>
    </location>
</feature>
<organism evidence="4 5">
    <name type="scientific">Alistipes timonensis JC136</name>
    <dbReference type="NCBI Taxonomy" id="1033731"/>
    <lineage>
        <taxon>Bacteria</taxon>
        <taxon>Pseudomonadati</taxon>
        <taxon>Bacteroidota</taxon>
        <taxon>Bacteroidia</taxon>
        <taxon>Bacteroidales</taxon>
        <taxon>Rikenellaceae</taxon>
        <taxon>Alistipes</taxon>
    </lineage>
</organism>
<dbReference type="Pfam" id="PF13004">
    <property type="entry name" value="BACON"/>
    <property type="match status" value="1"/>
</dbReference>
<dbReference type="Proteomes" id="UP000183253">
    <property type="component" value="Unassembled WGS sequence"/>
</dbReference>
<evidence type="ECO:0000256" key="1">
    <source>
        <dbReference type="SAM" id="SignalP"/>
    </source>
</evidence>
<dbReference type="InterPro" id="IPR013783">
    <property type="entry name" value="Ig-like_fold"/>
</dbReference>
<feature type="domain" description="BACON" evidence="2">
    <location>
        <begin position="72"/>
        <end position="127"/>
    </location>
</feature>
<feature type="domain" description="DUF5689" evidence="3">
    <location>
        <begin position="232"/>
        <end position="464"/>
    </location>
</feature>
<dbReference type="InterPro" id="IPR043744">
    <property type="entry name" value="DUF5689"/>
</dbReference>
<evidence type="ECO:0000259" key="2">
    <source>
        <dbReference type="Pfam" id="PF13004"/>
    </source>
</evidence>
<evidence type="ECO:0000313" key="5">
    <source>
        <dbReference type="Proteomes" id="UP000183253"/>
    </source>
</evidence>
<dbReference type="EMBL" id="FNRI01000004">
    <property type="protein sequence ID" value="SEA59263.1"/>
    <property type="molecule type" value="Genomic_DNA"/>
</dbReference>
<gene>
    <name evidence="4" type="ORF">SAMN05444145_104299</name>
</gene>
<sequence>MNIERIISHTKYRLAGLLAAFALLAAGCTADEDTDAPYLYFGEEIESLSYTVNGGSLTVEMYSNMGPWVIEPAYTGDEEWIDIWPNEGDDSGRFTVSVSANEGAYTRYSTVNVVIGGRVVKSFEVTQSGVEPSIALDMGSDHITAASKGGTIIVPLKANVGWKPLTLESSAGWIAFGESTGEAQELVVSPNTGDERTGVVRFQAIGTNLEKLYADLTIVQFNTAQDPNNGQRLTIADAVARYANAGKITDNVWVEGYVTSNREKRNFDLNVMTLQDDSRRGLLFEFASTNDNTYKMNERLKVHLLGQQLVTDATTRSLKVAAFTSNSVFERDDQGTGIAPVELESISELANYENTLVTLKKVEFAQPAGTYCNIDERYTQSTPSYATIAYNATAMPFCDGNDFYGHLLRDEEGNTCKLYTTTWFLDRFATLIPEGSGPLTGIVTKYYKQSTGEVYIIRLRQHEDNRVSADASTRMSKTLIQFGPFDDANTYDKLTPRIGSGQLTTTMWSAVQAGAGGISMDWGWSYARMAPATVTVKDNGSQSISPALSNSYTNFNILACVSCQYFWDCTASTMNRTDAPEGYKGECWVFHVNDFTPDASKDLYLTFALASSQTGPMYFDIEWGEEENGPLSAYTKIGEIISPDWYSCHQLQQFILKLPDEMKNKQKFTIRFRVTENWNAGNGMVNGSSTESTTVAKGGAPRISFWQIAEI</sequence>
<dbReference type="Gene3D" id="2.60.40.10">
    <property type="entry name" value="Immunoglobulins"/>
    <property type="match status" value="2"/>
</dbReference>
<keyword evidence="1" id="KW-0732">Signal</keyword>
<evidence type="ECO:0000313" key="4">
    <source>
        <dbReference type="EMBL" id="SEA59263.1"/>
    </source>
</evidence>
<dbReference type="InterPro" id="IPR024361">
    <property type="entry name" value="BACON"/>
</dbReference>
<dbReference type="AlphaFoldDB" id="A0A1H4CG17"/>
<dbReference type="Pfam" id="PF18942">
    <property type="entry name" value="DUF5689"/>
    <property type="match status" value="1"/>
</dbReference>
<name>A0A1H4CG17_9BACT</name>
<dbReference type="CDD" id="cd14948">
    <property type="entry name" value="BACON"/>
    <property type="match status" value="1"/>
</dbReference>
<dbReference type="STRING" id="1033731.SAMN05444145_104299"/>
<dbReference type="OrthoDB" id="1002337at2"/>